<dbReference type="KEGG" id="vin:AKJ08_0564"/>
<evidence type="ECO:0000256" key="1">
    <source>
        <dbReference type="SAM" id="MobiDB-lite"/>
    </source>
</evidence>
<evidence type="ECO:0000259" key="2">
    <source>
        <dbReference type="Pfam" id="PF07879"/>
    </source>
</evidence>
<reference evidence="3 4" key="1">
    <citation type="submission" date="2015-08" db="EMBL/GenBank/DDBJ databases">
        <authorList>
            <person name="Babu N.S."/>
            <person name="Beckwith C.J."/>
            <person name="Beseler K.G."/>
            <person name="Brison A."/>
            <person name="Carone J.V."/>
            <person name="Caskin T.P."/>
            <person name="Diamond M."/>
            <person name="Durham M.E."/>
            <person name="Foxe J.M."/>
            <person name="Go M."/>
            <person name="Henderson B.A."/>
            <person name="Jones I.B."/>
            <person name="McGettigan J.A."/>
            <person name="Micheletti S.J."/>
            <person name="Nasrallah M.E."/>
            <person name="Ortiz D."/>
            <person name="Piller C.R."/>
            <person name="Privatt S.R."/>
            <person name="Schneider S.L."/>
            <person name="Sharp S."/>
            <person name="Smith T.C."/>
            <person name="Stanton J.D."/>
            <person name="Ullery H.E."/>
            <person name="Wilson R.J."/>
            <person name="Serrano M.G."/>
            <person name="Buck G."/>
            <person name="Lee V."/>
            <person name="Wang Y."/>
            <person name="Carvalho R."/>
            <person name="Voegtly L."/>
            <person name="Shi R."/>
            <person name="Duckworth R."/>
            <person name="Johnson A."/>
            <person name="Loviza R."/>
            <person name="Walstead R."/>
            <person name="Shah Z."/>
            <person name="Kiflezghi M."/>
            <person name="Wade K."/>
            <person name="Ball S.L."/>
            <person name="Bradley K.W."/>
            <person name="Asai D.J."/>
            <person name="Bowman C.A."/>
            <person name="Russell D.A."/>
            <person name="Pope W.H."/>
            <person name="Jacobs-Sera D."/>
            <person name="Hendrix R.W."/>
            <person name="Hatfull G.F."/>
        </authorList>
    </citation>
    <scope>NUCLEOTIDE SEQUENCE [LARGE SCALE GENOMIC DNA]</scope>
    <source>
        <strain evidence="3 4">DSM 27710</strain>
    </source>
</reference>
<organism evidence="3 4">
    <name type="scientific">Vulgatibacter incomptus</name>
    <dbReference type="NCBI Taxonomy" id="1391653"/>
    <lineage>
        <taxon>Bacteria</taxon>
        <taxon>Pseudomonadati</taxon>
        <taxon>Myxococcota</taxon>
        <taxon>Myxococcia</taxon>
        <taxon>Myxococcales</taxon>
        <taxon>Cystobacterineae</taxon>
        <taxon>Vulgatibacteraceae</taxon>
        <taxon>Vulgatibacter</taxon>
    </lineage>
</organism>
<keyword evidence="4" id="KW-1185">Reference proteome</keyword>
<sequence>MMIDHERRVGIAPEGEVLAEHERSSGDGAADPKPTKIIKRYTNRKLYDTVESRYVTLDEIAEMVQDGAEVQIIDNRTKDDLTAVTLAQILLEQEKKTSRMPLAILRDMVRNGGGKLQTFLTDEVNPRVSAIRVEAEHAVARVLGRDAEGSAANKKGGPREQAREFVRSSRHAIDEWQRMLDERLHRTVETVVGLPSLHREVQALREKLAEVEKKLEEHRE</sequence>
<dbReference type="STRING" id="1391653.AKJ08_0564"/>
<name>A0A0K1P9I9_9BACT</name>
<dbReference type="Proteomes" id="UP000055590">
    <property type="component" value="Chromosome"/>
</dbReference>
<evidence type="ECO:0000313" key="4">
    <source>
        <dbReference type="Proteomes" id="UP000055590"/>
    </source>
</evidence>
<accession>A0A0K1P9I9</accession>
<protein>
    <recommendedName>
        <fullName evidence="2">PHA accumulation regulator DNA-binding N-terminal domain-containing protein</fullName>
    </recommendedName>
</protein>
<feature type="region of interest" description="Disordered" evidence="1">
    <location>
        <begin position="1"/>
        <end position="34"/>
    </location>
</feature>
<gene>
    <name evidence="3" type="ORF">AKJ08_0564</name>
</gene>
<dbReference type="Pfam" id="PF07879">
    <property type="entry name" value="PHB_acc_N"/>
    <property type="match status" value="1"/>
</dbReference>
<proteinExistence type="predicted"/>
<dbReference type="AlphaFoldDB" id="A0A0K1P9I9"/>
<dbReference type="PATRIC" id="fig|1391653.3.peg.581"/>
<dbReference type="InterPro" id="IPR012909">
    <property type="entry name" value="PHA_DNA-bd_N"/>
</dbReference>
<feature type="domain" description="PHA accumulation regulator DNA-binding N-terminal" evidence="2">
    <location>
        <begin position="37"/>
        <end position="96"/>
    </location>
</feature>
<evidence type="ECO:0000313" key="3">
    <source>
        <dbReference type="EMBL" id="AKU90177.1"/>
    </source>
</evidence>
<dbReference type="EMBL" id="CP012332">
    <property type="protein sequence ID" value="AKU90177.1"/>
    <property type="molecule type" value="Genomic_DNA"/>
</dbReference>